<organism evidence="1 3">
    <name type="scientific">Rotaria magnacalcarata</name>
    <dbReference type="NCBI Taxonomy" id="392030"/>
    <lineage>
        <taxon>Eukaryota</taxon>
        <taxon>Metazoa</taxon>
        <taxon>Spiralia</taxon>
        <taxon>Gnathifera</taxon>
        <taxon>Rotifera</taxon>
        <taxon>Eurotatoria</taxon>
        <taxon>Bdelloidea</taxon>
        <taxon>Philodinida</taxon>
        <taxon>Philodinidae</taxon>
        <taxon>Rotaria</taxon>
    </lineage>
</organism>
<evidence type="ECO:0000313" key="3">
    <source>
        <dbReference type="Proteomes" id="UP000681720"/>
    </source>
</evidence>
<gene>
    <name evidence="1" type="ORF">GIL414_LOCUS52849</name>
    <name evidence="2" type="ORF">GIL414_LOCUS54215</name>
</gene>
<comment type="caution">
    <text evidence="1">The sequence shown here is derived from an EMBL/GenBank/DDBJ whole genome shotgun (WGS) entry which is preliminary data.</text>
</comment>
<feature type="non-terminal residue" evidence="1">
    <location>
        <position position="1"/>
    </location>
</feature>
<protein>
    <submittedName>
        <fullName evidence="1">Uncharacterized protein</fullName>
    </submittedName>
</protein>
<evidence type="ECO:0000313" key="2">
    <source>
        <dbReference type="EMBL" id="CAF4948993.1"/>
    </source>
</evidence>
<dbReference type="EMBL" id="CAJOBJ010189669">
    <property type="protein sequence ID" value="CAF4948993.1"/>
    <property type="molecule type" value="Genomic_DNA"/>
</dbReference>
<reference evidence="1" key="1">
    <citation type="submission" date="2021-02" db="EMBL/GenBank/DDBJ databases">
        <authorList>
            <person name="Nowell W R."/>
        </authorList>
    </citation>
    <scope>NUCLEOTIDE SEQUENCE</scope>
</reference>
<dbReference type="EMBL" id="CAJOBJ010182006">
    <property type="protein sequence ID" value="CAF4921747.1"/>
    <property type="molecule type" value="Genomic_DNA"/>
</dbReference>
<dbReference type="AlphaFoldDB" id="A0A8S3CH28"/>
<evidence type="ECO:0000313" key="1">
    <source>
        <dbReference type="EMBL" id="CAF4921747.1"/>
    </source>
</evidence>
<sequence length="54" mass="6350">MNNLYRLDPNSHDESFKRSKMLSGKLIRFYIAVRKITTTHSQVKRLTIEMPIGN</sequence>
<proteinExistence type="predicted"/>
<dbReference type="Proteomes" id="UP000681720">
    <property type="component" value="Unassembled WGS sequence"/>
</dbReference>
<accession>A0A8S3CH28</accession>
<name>A0A8S3CH28_9BILA</name>